<dbReference type="Proteomes" id="UP000694005">
    <property type="component" value="Chromosome A03"/>
</dbReference>
<gene>
    <name evidence="3" type="ORF">BRAA03T13628Z</name>
    <name evidence="2" type="ORF">BRAPAZ1V2_A03P45280.2</name>
</gene>
<dbReference type="GO" id="GO:0003676">
    <property type="term" value="F:nucleic acid binding"/>
    <property type="evidence" value="ECO:0007669"/>
    <property type="project" value="InterPro"/>
</dbReference>
<dbReference type="GO" id="GO:0004523">
    <property type="term" value="F:RNA-DNA hybrid ribonuclease activity"/>
    <property type="evidence" value="ECO:0007669"/>
    <property type="project" value="InterPro"/>
</dbReference>
<dbReference type="Gene3D" id="3.30.420.10">
    <property type="entry name" value="Ribonuclease H-like superfamily/Ribonuclease H"/>
    <property type="match status" value="1"/>
</dbReference>
<dbReference type="PANTHER" id="PTHR47074">
    <property type="entry name" value="BNAC02G40300D PROTEIN"/>
    <property type="match status" value="1"/>
</dbReference>
<protein>
    <recommendedName>
        <fullName evidence="1">RNase H type-1 domain-containing protein</fullName>
    </recommendedName>
</protein>
<dbReference type="AlphaFoldDB" id="A0A3P6AB88"/>
<dbReference type="EMBL" id="LR031572">
    <property type="protein sequence ID" value="VDC82410.1"/>
    <property type="molecule type" value="Genomic_DNA"/>
</dbReference>
<dbReference type="EMBL" id="LS974619">
    <property type="protein sequence ID" value="CAG7883185.1"/>
    <property type="molecule type" value="Genomic_DNA"/>
</dbReference>
<dbReference type="SUPFAM" id="SSF53098">
    <property type="entry name" value="Ribonuclease H-like"/>
    <property type="match status" value="1"/>
</dbReference>
<accession>A0A3P6AB88</accession>
<feature type="non-terminal residue" evidence="3">
    <location>
        <position position="1"/>
    </location>
</feature>
<evidence type="ECO:0000259" key="1">
    <source>
        <dbReference type="Pfam" id="PF13456"/>
    </source>
</evidence>
<dbReference type="InterPro" id="IPR036397">
    <property type="entry name" value="RNaseH_sf"/>
</dbReference>
<dbReference type="InterPro" id="IPR044730">
    <property type="entry name" value="RNase_H-like_dom_plant"/>
</dbReference>
<dbReference type="CDD" id="cd06222">
    <property type="entry name" value="RNase_H_like"/>
    <property type="match status" value="1"/>
</dbReference>
<dbReference type="PANTHER" id="PTHR47074:SF49">
    <property type="entry name" value="POLYNUCLEOTIDYL TRANSFERASE, RIBONUCLEASE H-LIKE SUPERFAMILY PROTEIN"/>
    <property type="match status" value="1"/>
</dbReference>
<dbReference type="InterPro" id="IPR052929">
    <property type="entry name" value="RNase_H-like_EbsB-rel"/>
</dbReference>
<reference evidence="3" key="1">
    <citation type="submission" date="2018-11" db="EMBL/GenBank/DDBJ databases">
        <authorList>
            <consortium name="Genoscope - CEA"/>
            <person name="William W."/>
        </authorList>
    </citation>
    <scope>NUCLEOTIDE SEQUENCE</scope>
</reference>
<dbReference type="InterPro" id="IPR002156">
    <property type="entry name" value="RNaseH_domain"/>
</dbReference>
<evidence type="ECO:0000313" key="3">
    <source>
        <dbReference type="EMBL" id="VDC82410.1"/>
    </source>
</evidence>
<sequence length="187" mass="20251">LIFESKTLSHQQIVNKAIVACKEWESAQGTVPKPLYTKATPHRIPDLTADTVICHTDAAWNKEHKVAGLAWICSTPDSIEISRGSSLQRAVASPLMAEALAVREALRHASLLSYKRIWLRSDSQGLITAINSNLPSIELYGILSDVDSIVSSDFNSVSFSFVSRNQNGLADSLAKACLCMNPSGLGL</sequence>
<name>A0A3P6AB88_BRACM</name>
<organism evidence="3">
    <name type="scientific">Brassica campestris</name>
    <name type="common">Field mustard</name>
    <dbReference type="NCBI Taxonomy" id="3711"/>
    <lineage>
        <taxon>Eukaryota</taxon>
        <taxon>Viridiplantae</taxon>
        <taxon>Streptophyta</taxon>
        <taxon>Embryophyta</taxon>
        <taxon>Tracheophyta</taxon>
        <taxon>Spermatophyta</taxon>
        <taxon>Magnoliopsida</taxon>
        <taxon>eudicotyledons</taxon>
        <taxon>Gunneridae</taxon>
        <taxon>Pentapetalae</taxon>
        <taxon>rosids</taxon>
        <taxon>malvids</taxon>
        <taxon>Brassicales</taxon>
        <taxon>Brassicaceae</taxon>
        <taxon>Brassiceae</taxon>
        <taxon>Brassica</taxon>
    </lineage>
</organism>
<proteinExistence type="predicted"/>
<evidence type="ECO:0000313" key="2">
    <source>
        <dbReference type="EMBL" id="CAG7883185.1"/>
    </source>
</evidence>
<feature type="domain" description="RNase H type-1" evidence="1">
    <location>
        <begin position="56"/>
        <end position="177"/>
    </location>
</feature>
<dbReference type="Pfam" id="PF13456">
    <property type="entry name" value="RVT_3"/>
    <property type="match status" value="1"/>
</dbReference>
<dbReference type="InterPro" id="IPR012337">
    <property type="entry name" value="RNaseH-like_sf"/>
</dbReference>